<evidence type="ECO:0000313" key="2">
    <source>
        <dbReference type="Proteomes" id="UP001595387"/>
    </source>
</evidence>
<evidence type="ECO:0000313" key="1">
    <source>
        <dbReference type="EMBL" id="MFC2947278.1"/>
    </source>
</evidence>
<keyword evidence="2" id="KW-1185">Reference proteome</keyword>
<protein>
    <recommendedName>
        <fullName evidence="3">Nucleotide kinase</fullName>
    </recommendedName>
</protein>
<dbReference type="EMBL" id="JBHRRZ010000003">
    <property type="protein sequence ID" value="MFC2947278.1"/>
    <property type="molecule type" value="Genomic_DNA"/>
</dbReference>
<proteinExistence type="predicted"/>
<dbReference type="SUPFAM" id="SSF52540">
    <property type="entry name" value="P-loop containing nucleoside triphosphate hydrolases"/>
    <property type="match status" value="1"/>
</dbReference>
<dbReference type="RefSeq" id="WP_390302818.1">
    <property type="nucleotide sequence ID" value="NZ_JBHRRZ010000003.1"/>
</dbReference>
<organism evidence="1 2">
    <name type="scientific">Virgibacillus sediminis</name>
    <dbReference type="NCBI Taxonomy" id="202260"/>
    <lineage>
        <taxon>Bacteria</taxon>
        <taxon>Bacillati</taxon>
        <taxon>Bacillota</taxon>
        <taxon>Bacilli</taxon>
        <taxon>Bacillales</taxon>
        <taxon>Bacillaceae</taxon>
        <taxon>Virgibacillus</taxon>
    </lineage>
</organism>
<name>A0ABV7A2U9_9BACI</name>
<dbReference type="Proteomes" id="UP001595387">
    <property type="component" value="Unassembled WGS sequence"/>
</dbReference>
<evidence type="ECO:0008006" key="3">
    <source>
        <dbReference type="Google" id="ProtNLM"/>
    </source>
</evidence>
<sequence length="344" mass="38940">MKYYVSGNTAGGFVNYMSQNTGGLKQVIILKHPSETLKTAVLKRLAAHYDDGMEMLLSPKGSKYLDGIIIREKSLALISDVLSTPDLPGAIEIDLSLFLRDKLYLTDDYMENKNMYEEAVQSAYGKFRKGLEIHDELEEIYINEMDFAKADRLASSYISKLLDGIPKKSRSTNTFHRLFGTNTPEGVVNEVPHLIDDISAVYHVKGRAGTGKSTFMKKIGEACSTRGYDVELYHCSFDPGSIDMVMVRELDFCLFDSTDPHEFFPRRKGEMIVDLYEEAVTPGTDEKYAKDIKEVNQRYKSFMKSGVKELEQAGVHLENLEKSFRFTETECDNITSFITDQVIP</sequence>
<reference evidence="2" key="1">
    <citation type="journal article" date="2019" name="Int. J. Syst. Evol. Microbiol.">
        <title>The Global Catalogue of Microorganisms (GCM) 10K type strain sequencing project: providing services to taxonomists for standard genome sequencing and annotation.</title>
        <authorList>
            <consortium name="The Broad Institute Genomics Platform"/>
            <consortium name="The Broad Institute Genome Sequencing Center for Infectious Disease"/>
            <person name="Wu L."/>
            <person name="Ma J."/>
        </authorList>
    </citation>
    <scope>NUCLEOTIDE SEQUENCE [LARGE SCALE GENOMIC DNA]</scope>
    <source>
        <strain evidence="2">KCTC 13193</strain>
    </source>
</reference>
<dbReference type="InterPro" id="IPR027417">
    <property type="entry name" value="P-loop_NTPase"/>
</dbReference>
<accession>A0ABV7A2U9</accession>
<gene>
    <name evidence="1" type="ORF">ACFODW_02715</name>
</gene>
<comment type="caution">
    <text evidence="1">The sequence shown here is derived from an EMBL/GenBank/DDBJ whole genome shotgun (WGS) entry which is preliminary data.</text>
</comment>